<sequence length="67" mass="7255">MQNIRDKAKAVSTTTATTTTYKCHKGLGDCNTRNSSKSRVALHFGQLDAIFVSLFGVSRGSWSGKCD</sequence>
<reference evidence="1 2" key="1">
    <citation type="submission" date="2019-05" db="EMBL/GenBank/DDBJ databases">
        <title>Another draft genome of Portunus trituberculatus and its Hox gene families provides insights of decapod evolution.</title>
        <authorList>
            <person name="Jeong J.-H."/>
            <person name="Song I."/>
            <person name="Kim S."/>
            <person name="Choi T."/>
            <person name="Kim D."/>
            <person name="Ryu S."/>
            <person name="Kim W."/>
        </authorList>
    </citation>
    <scope>NUCLEOTIDE SEQUENCE [LARGE SCALE GENOMIC DNA]</scope>
    <source>
        <tissue evidence="1">Muscle</tissue>
    </source>
</reference>
<proteinExistence type="predicted"/>
<dbReference type="AlphaFoldDB" id="A0A5B7HLT5"/>
<organism evidence="1 2">
    <name type="scientific">Portunus trituberculatus</name>
    <name type="common">Swimming crab</name>
    <name type="synonym">Neptunus trituberculatus</name>
    <dbReference type="NCBI Taxonomy" id="210409"/>
    <lineage>
        <taxon>Eukaryota</taxon>
        <taxon>Metazoa</taxon>
        <taxon>Ecdysozoa</taxon>
        <taxon>Arthropoda</taxon>
        <taxon>Crustacea</taxon>
        <taxon>Multicrustacea</taxon>
        <taxon>Malacostraca</taxon>
        <taxon>Eumalacostraca</taxon>
        <taxon>Eucarida</taxon>
        <taxon>Decapoda</taxon>
        <taxon>Pleocyemata</taxon>
        <taxon>Brachyura</taxon>
        <taxon>Eubrachyura</taxon>
        <taxon>Portunoidea</taxon>
        <taxon>Portunidae</taxon>
        <taxon>Portuninae</taxon>
        <taxon>Portunus</taxon>
    </lineage>
</organism>
<evidence type="ECO:0000313" key="1">
    <source>
        <dbReference type="EMBL" id="MPC70906.1"/>
    </source>
</evidence>
<protein>
    <submittedName>
        <fullName evidence="1">Uncharacterized protein</fullName>
    </submittedName>
</protein>
<evidence type="ECO:0000313" key="2">
    <source>
        <dbReference type="Proteomes" id="UP000324222"/>
    </source>
</evidence>
<keyword evidence="2" id="KW-1185">Reference proteome</keyword>
<accession>A0A5B7HLT5</accession>
<name>A0A5B7HLT5_PORTR</name>
<comment type="caution">
    <text evidence="1">The sequence shown here is derived from an EMBL/GenBank/DDBJ whole genome shotgun (WGS) entry which is preliminary data.</text>
</comment>
<gene>
    <name evidence="1" type="ORF">E2C01_065168</name>
</gene>
<dbReference type="Proteomes" id="UP000324222">
    <property type="component" value="Unassembled WGS sequence"/>
</dbReference>
<dbReference type="EMBL" id="VSRR010031928">
    <property type="protein sequence ID" value="MPC70906.1"/>
    <property type="molecule type" value="Genomic_DNA"/>
</dbReference>